<dbReference type="InterPro" id="IPR036322">
    <property type="entry name" value="WD40_repeat_dom_sf"/>
</dbReference>
<organism evidence="2 3">
    <name type="scientific">Cylindrotheca closterium</name>
    <dbReference type="NCBI Taxonomy" id="2856"/>
    <lineage>
        <taxon>Eukaryota</taxon>
        <taxon>Sar</taxon>
        <taxon>Stramenopiles</taxon>
        <taxon>Ochrophyta</taxon>
        <taxon>Bacillariophyta</taxon>
        <taxon>Bacillariophyceae</taxon>
        <taxon>Bacillariophycidae</taxon>
        <taxon>Bacillariales</taxon>
        <taxon>Bacillariaceae</taxon>
        <taxon>Cylindrotheca</taxon>
    </lineage>
</organism>
<dbReference type="Gene3D" id="2.130.10.10">
    <property type="entry name" value="YVTN repeat-like/Quinoprotein amine dehydrogenase"/>
    <property type="match status" value="1"/>
</dbReference>
<dbReference type="InterPro" id="IPR051150">
    <property type="entry name" value="SWT21/TCAB1_mRNA_Telomere"/>
</dbReference>
<feature type="region of interest" description="Disordered" evidence="1">
    <location>
        <begin position="395"/>
        <end position="421"/>
    </location>
</feature>
<dbReference type="InterPro" id="IPR015943">
    <property type="entry name" value="WD40/YVTN_repeat-like_dom_sf"/>
</dbReference>
<accession>A0AAD2GBZ1</accession>
<dbReference type="SMART" id="SM00320">
    <property type="entry name" value="WD40"/>
    <property type="match status" value="5"/>
</dbReference>
<protein>
    <recommendedName>
        <fullName evidence="4">Telomerase Cajal body protein 1</fullName>
    </recommendedName>
</protein>
<evidence type="ECO:0000256" key="1">
    <source>
        <dbReference type="SAM" id="MobiDB-lite"/>
    </source>
</evidence>
<dbReference type="PANTHER" id="PTHR13211:SF0">
    <property type="entry name" value="TELOMERASE CAJAL BODY PROTEIN 1"/>
    <property type="match status" value="1"/>
</dbReference>
<feature type="compositionally biased region" description="Acidic residues" evidence="1">
    <location>
        <begin position="401"/>
        <end position="411"/>
    </location>
</feature>
<dbReference type="AlphaFoldDB" id="A0AAD2GBZ1"/>
<name>A0AAD2GBZ1_9STRA</name>
<sequence length="449" mass="49877">MQRLQERCQLKTLVQAQLNNSEHFAETDDFYQGVSFSPDALCLLTCCRQNGILLFNTCLSSDNDNDKNWKPALEYKTGDAVRQFQWYPQMQSNNPPSCCFLGVSRDQPVHLYDAYTGQIRATYRPYNLLDELDSPAAFCFLKGGQHFVTGGFKRERALQIFDVARPGRDPLVSLQLGKTRKSSDGQKGLVSSLQYSDYHNIIACGTYSPGSIYLYDARAQSTPIQQIIITGNCVVGHGKSHSRKRKHFNHFDEEGGGEVNFSSAKIKWFQSRAITGVTQLEFADDGTSLFSLSRRSNAVIQWDLRKLTTSSHCPALKSYETDNDTNQRLEFALHQNHLFVGGRDNCLRVYDCCDSSSSSEKEDVAVYQTFDNSVNGISITNLGEKTILASATGSRSFPTEADYDDDDDDGEGQTKLSASAAASSTLSIHELPNFLDAPAIAKDGDDEQA</sequence>
<keyword evidence="3" id="KW-1185">Reference proteome</keyword>
<reference evidence="2" key="1">
    <citation type="submission" date="2023-08" db="EMBL/GenBank/DDBJ databases">
        <authorList>
            <person name="Audoor S."/>
            <person name="Bilcke G."/>
        </authorList>
    </citation>
    <scope>NUCLEOTIDE SEQUENCE</scope>
</reference>
<evidence type="ECO:0000313" key="2">
    <source>
        <dbReference type="EMBL" id="CAJ1968151.1"/>
    </source>
</evidence>
<evidence type="ECO:0000313" key="3">
    <source>
        <dbReference type="Proteomes" id="UP001295423"/>
    </source>
</evidence>
<dbReference type="PANTHER" id="PTHR13211">
    <property type="entry name" value="TELOMERASE CAJAL BODY PROTEIN 1"/>
    <property type="match status" value="1"/>
</dbReference>
<comment type="caution">
    <text evidence="2">The sequence shown here is derived from an EMBL/GenBank/DDBJ whole genome shotgun (WGS) entry which is preliminary data.</text>
</comment>
<gene>
    <name evidence="2" type="ORF">CYCCA115_LOCUS23104</name>
</gene>
<evidence type="ECO:0008006" key="4">
    <source>
        <dbReference type="Google" id="ProtNLM"/>
    </source>
</evidence>
<dbReference type="InterPro" id="IPR001680">
    <property type="entry name" value="WD40_rpt"/>
</dbReference>
<proteinExistence type="predicted"/>
<dbReference type="SUPFAM" id="SSF50978">
    <property type="entry name" value="WD40 repeat-like"/>
    <property type="match status" value="1"/>
</dbReference>
<dbReference type="EMBL" id="CAKOGP040002369">
    <property type="protein sequence ID" value="CAJ1968151.1"/>
    <property type="molecule type" value="Genomic_DNA"/>
</dbReference>
<dbReference type="Proteomes" id="UP001295423">
    <property type="component" value="Unassembled WGS sequence"/>
</dbReference>